<reference evidence="8" key="2">
    <citation type="journal article" date="2021" name="Sci. Rep.">
        <title>The distribution of antibiotic resistance genes in chicken gut microbiota commensals.</title>
        <authorList>
            <person name="Juricova H."/>
            <person name="Matiasovicova J."/>
            <person name="Kubasova T."/>
            <person name="Cejkova D."/>
            <person name="Rychlik I."/>
        </authorList>
    </citation>
    <scope>NUCLEOTIDE SEQUENCE</scope>
    <source>
        <strain evidence="8">An559</strain>
    </source>
</reference>
<sequence length="201" mass="20859">MIYSVSGTLAFVEQNHVVIECGGIGYSIKTSMMTISKLPAIGEQVKLFTHLAVKEDAIDLYGFYDEAERTMFKLLIGVSGVGPKGAVSVLSNLSPERFALAVASGDAKAIRAPGIGPKTAERIVLELRDKVSKEQAASGITGAELPVPAAGVQANAAEAISALEVLGYARAEATNAVSSLDGSLSVEELIKRGLKALAGKV</sequence>
<evidence type="ECO:0000313" key="9">
    <source>
        <dbReference type="Proteomes" id="UP000774750"/>
    </source>
</evidence>
<dbReference type="GO" id="GO:0005737">
    <property type="term" value="C:cytoplasm"/>
    <property type="evidence" value="ECO:0007669"/>
    <property type="project" value="UniProtKB-SubCell"/>
</dbReference>
<proteinExistence type="inferred from homology"/>
<dbReference type="GO" id="GO:0006281">
    <property type="term" value="P:DNA repair"/>
    <property type="evidence" value="ECO:0007669"/>
    <property type="project" value="UniProtKB-UniRule"/>
</dbReference>
<reference evidence="8" key="1">
    <citation type="submission" date="2020-08" db="EMBL/GenBank/DDBJ databases">
        <authorList>
            <person name="Cejkova D."/>
            <person name="Kubasova T."/>
            <person name="Jahodarova E."/>
            <person name="Rychlik I."/>
        </authorList>
    </citation>
    <scope>NUCLEOTIDE SEQUENCE</scope>
    <source>
        <strain evidence="8">An559</strain>
    </source>
</reference>
<feature type="region of interest" description="Domain I" evidence="6">
    <location>
        <begin position="1"/>
        <end position="64"/>
    </location>
</feature>
<dbReference type="Gene3D" id="1.10.8.10">
    <property type="entry name" value="DNA helicase RuvA subunit, C-terminal domain"/>
    <property type="match status" value="1"/>
</dbReference>
<dbReference type="Pfam" id="PF01330">
    <property type="entry name" value="RuvA_N"/>
    <property type="match status" value="1"/>
</dbReference>
<evidence type="ECO:0000256" key="4">
    <source>
        <dbReference type="ARBA" id="ARBA00023172"/>
    </source>
</evidence>
<dbReference type="Proteomes" id="UP000774750">
    <property type="component" value="Unassembled WGS sequence"/>
</dbReference>
<evidence type="ECO:0000256" key="5">
    <source>
        <dbReference type="ARBA" id="ARBA00023204"/>
    </source>
</evidence>
<comment type="function">
    <text evidence="6">The RuvA-RuvB-RuvC complex processes Holliday junction (HJ) DNA during genetic recombination and DNA repair, while the RuvA-RuvB complex plays an important role in the rescue of blocked DNA replication forks via replication fork reversal (RFR). RuvA specifically binds to HJ cruciform DNA, conferring on it an open structure. The RuvB hexamer acts as an ATP-dependent pump, pulling dsDNA into and through the RuvAB complex. HJ branch migration allows RuvC to scan DNA until it finds its consensus sequence, where it cleaves and resolves the cruciform DNA.</text>
</comment>
<dbReference type="HAMAP" id="MF_00031">
    <property type="entry name" value="DNA_HJ_migration_RuvA"/>
    <property type="match status" value="1"/>
</dbReference>
<keyword evidence="3 6" id="KW-0238">DNA-binding</keyword>
<evidence type="ECO:0000259" key="7">
    <source>
        <dbReference type="SMART" id="SM00278"/>
    </source>
</evidence>
<evidence type="ECO:0000256" key="6">
    <source>
        <dbReference type="HAMAP-Rule" id="MF_00031"/>
    </source>
</evidence>
<keyword evidence="1 6" id="KW-0963">Cytoplasm</keyword>
<dbReference type="InterPro" id="IPR000085">
    <property type="entry name" value="RuvA"/>
</dbReference>
<evidence type="ECO:0000256" key="3">
    <source>
        <dbReference type="ARBA" id="ARBA00023125"/>
    </source>
</evidence>
<dbReference type="InterPro" id="IPR003583">
    <property type="entry name" value="Hlx-hairpin-Hlx_DNA-bd_motif"/>
</dbReference>
<dbReference type="GO" id="GO:0048476">
    <property type="term" value="C:Holliday junction resolvase complex"/>
    <property type="evidence" value="ECO:0007669"/>
    <property type="project" value="UniProtKB-UniRule"/>
</dbReference>
<dbReference type="EMBL" id="JACJKY010000001">
    <property type="protein sequence ID" value="MBM6919772.1"/>
    <property type="molecule type" value="Genomic_DNA"/>
</dbReference>
<comment type="subcellular location">
    <subcellularLocation>
        <location evidence="6">Cytoplasm</location>
    </subcellularLocation>
</comment>
<keyword evidence="4 6" id="KW-0233">DNA recombination</keyword>
<dbReference type="SMART" id="SM00278">
    <property type="entry name" value="HhH1"/>
    <property type="match status" value="2"/>
</dbReference>
<dbReference type="SUPFAM" id="SSF47781">
    <property type="entry name" value="RuvA domain 2-like"/>
    <property type="match status" value="1"/>
</dbReference>
<dbReference type="Gene3D" id="2.40.50.140">
    <property type="entry name" value="Nucleic acid-binding proteins"/>
    <property type="match status" value="1"/>
</dbReference>
<comment type="subunit">
    <text evidence="6">Homotetramer. Forms an RuvA(8)-RuvB(12)-Holliday junction (HJ) complex. HJ DNA is sandwiched between 2 RuvA tetramers; dsDNA enters through RuvA and exits via RuvB. An RuvB hexamer assembles on each DNA strand where it exits the tetramer. Each RuvB hexamer is contacted by two RuvA subunits (via domain III) on 2 adjacent RuvB subunits; this complex drives branch migration. In the full resolvosome a probable DNA-RuvA(4)-RuvB(12)-RuvC(2) complex forms which resolves the HJ.</text>
</comment>
<accession>A0A938X2U4</accession>
<gene>
    <name evidence="6 8" type="primary">ruvA</name>
    <name evidence="8" type="ORF">H6A12_01140</name>
</gene>
<comment type="similarity">
    <text evidence="6">Belongs to the RuvA family.</text>
</comment>
<dbReference type="SUPFAM" id="SSF46929">
    <property type="entry name" value="DNA helicase RuvA subunit, C-terminal domain"/>
    <property type="match status" value="1"/>
</dbReference>
<dbReference type="GO" id="GO:0006310">
    <property type="term" value="P:DNA recombination"/>
    <property type="evidence" value="ECO:0007669"/>
    <property type="project" value="UniProtKB-UniRule"/>
</dbReference>
<dbReference type="Pfam" id="PF07499">
    <property type="entry name" value="RuvA_C"/>
    <property type="match status" value="1"/>
</dbReference>
<feature type="domain" description="Helix-hairpin-helix DNA-binding motif class 1" evidence="7">
    <location>
        <begin position="73"/>
        <end position="92"/>
    </location>
</feature>
<evidence type="ECO:0000313" key="8">
    <source>
        <dbReference type="EMBL" id="MBM6919772.1"/>
    </source>
</evidence>
<organism evidence="8 9">
    <name type="scientific">Merdimmobilis hominis</name>
    <dbReference type="NCBI Taxonomy" id="2897707"/>
    <lineage>
        <taxon>Bacteria</taxon>
        <taxon>Bacillati</taxon>
        <taxon>Bacillota</taxon>
        <taxon>Clostridia</taxon>
        <taxon>Eubacteriales</taxon>
        <taxon>Oscillospiraceae</taxon>
        <taxon>Merdimmobilis</taxon>
    </lineage>
</organism>
<dbReference type="SUPFAM" id="SSF50249">
    <property type="entry name" value="Nucleic acid-binding proteins"/>
    <property type="match status" value="1"/>
</dbReference>
<dbReference type="InterPro" id="IPR012340">
    <property type="entry name" value="NA-bd_OB-fold"/>
</dbReference>
<feature type="domain" description="Helix-hairpin-helix DNA-binding motif class 1" evidence="7">
    <location>
        <begin position="107"/>
        <end position="126"/>
    </location>
</feature>
<dbReference type="AlphaFoldDB" id="A0A938X2U4"/>
<comment type="caution">
    <text evidence="8">The sequence shown here is derived from an EMBL/GenBank/DDBJ whole genome shotgun (WGS) entry which is preliminary data.</text>
</comment>
<evidence type="ECO:0000256" key="2">
    <source>
        <dbReference type="ARBA" id="ARBA00022763"/>
    </source>
</evidence>
<dbReference type="GO" id="GO:0009379">
    <property type="term" value="C:Holliday junction helicase complex"/>
    <property type="evidence" value="ECO:0007669"/>
    <property type="project" value="InterPro"/>
</dbReference>
<dbReference type="InterPro" id="IPR011114">
    <property type="entry name" value="RuvA_C"/>
</dbReference>
<evidence type="ECO:0000256" key="1">
    <source>
        <dbReference type="ARBA" id="ARBA00022490"/>
    </source>
</evidence>
<dbReference type="CDD" id="cd14332">
    <property type="entry name" value="UBA_RuvA_C"/>
    <property type="match status" value="1"/>
</dbReference>
<keyword evidence="5 6" id="KW-0234">DNA repair</keyword>
<name>A0A938X2U4_9FIRM</name>
<dbReference type="RefSeq" id="WP_204443894.1">
    <property type="nucleotide sequence ID" value="NZ_JACJKY010000001.1"/>
</dbReference>
<dbReference type="NCBIfam" id="TIGR00084">
    <property type="entry name" value="ruvA"/>
    <property type="match status" value="1"/>
</dbReference>
<dbReference type="GO" id="GO:0005524">
    <property type="term" value="F:ATP binding"/>
    <property type="evidence" value="ECO:0007669"/>
    <property type="project" value="InterPro"/>
</dbReference>
<keyword evidence="9" id="KW-1185">Reference proteome</keyword>
<dbReference type="InterPro" id="IPR013849">
    <property type="entry name" value="DNA_helicase_Holl-junc_RuvA_I"/>
</dbReference>
<feature type="region of interest" description="Domain III" evidence="6">
    <location>
        <begin position="152"/>
        <end position="201"/>
    </location>
</feature>
<dbReference type="InterPro" id="IPR010994">
    <property type="entry name" value="RuvA_2-like"/>
</dbReference>
<dbReference type="Gene3D" id="1.10.150.20">
    <property type="entry name" value="5' to 3' exonuclease, C-terminal subdomain"/>
    <property type="match status" value="1"/>
</dbReference>
<dbReference type="Pfam" id="PF14520">
    <property type="entry name" value="HHH_5"/>
    <property type="match status" value="1"/>
</dbReference>
<dbReference type="GO" id="GO:0009378">
    <property type="term" value="F:four-way junction helicase activity"/>
    <property type="evidence" value="ECO:0007669"/>
    <property type="project" value="InterPro"/>
</dbReference>
<comment type="domain">
    <text evidence="6">Has three domains with a flexible linker between the domains II and III and assumes an 'L' shape. Domain III is highly mobile and contacts RuvB.</text>
</comment>
<keyword evidence="2 6" id="KW-0227">DNA damage</keyword>
<dbReference type="GO" id="GO:0000400">
    <property type="term" value="F:four-way junction DNA binding"/>
    <property type="evidence" value="ECO:0007669"/>
    <property type="project" value="UniProtKB-UniRule"/>
</dbReference>
<comment type="caution">
    <text evidence="6">Lacks conserved residue(s) required for the propagation of feature annotation.</text>
</comment>
<protein>
    <recommendedName>
        <fullName evidence="6">Holliday junction branch migration complex subunit RuvA</fullName>
    </recommendedName>
</protein>
<dbReference type="InterPro" id="IPR036267">
    <property type="entry name" value="RuvA_C_sf"/>
</dbReference>